<dbReference type="InterPro" id="IPR036617">
    <property type="entry name" value="BAF_sf"/>
</dbReference>
<dbReference type="EMBL" id="HBHT01031579">
    <property type="protein sequence ID" value="CAD9983619.1"/>
    <property type="molecule type" value="Transcribed_RNA"/>
</dbReference>
<reference evidence="1" key="1">
    <citation type="submission" date="2021-01" db="EMBL/GenBank/DDBJ databases">
        <authorList>
            <person name="Corre E."/>
            <person name="Pelletier E."/>
            <person name="Niang G."/>
            <person name="Scheremetjew M."/>
            <person name="Finn R."/>
            <person name="Kale V."/>
            <person name="Holt S."/>
            <person name="Cochrane G."/>
            <person name="Meng A."/>
            <person name="Brown T."/>
            <person name="Cohen L."/>
        </authorList>
    </citation>
    <scope>NUCLEOTIDE SEQUENCE</scope>
    <source>
        <strain evidence="1">CCMP125</strain>
    </source>
</reference>
<name>A0A7S2YMA6_9STRA</name>
<dbReference type="AlphaFoldDB" id="A0A7S2YMA6"/>
<dbReference type="GO" id="GO:0003677">
    <property type="term" value="F:DNA binding"/>
    <property type="evidence" value="ECO:0007669"/>
    <property type="project" value="InterPro"/>
</dbReference>
<dbReference type="InterPro" id="IPR004122">
    <property type="entry name" value="BAF_prot"/>
</dbReference>
<evidence type="ECO:0000313" key="1">
    <source>
        <dbReference type="EMBL" id="CAD9983619.1"/>
    </source>
</evidence>
<sequence>MEAFRTQASLTGDLKEVPGIGPSAVKKLKEEGIDNTYQLLGHYMKLAVTEEDENGENTKVDTYLLNQQFWEFLKTTGIASHRSAIVKAVCEKVASNYPAFHDANIYDDDDEED</sequence>
<dbReference type="Gene3D" id="1.10.150.40">
    <property type="entry name" value="Barrier-to-autointegration factor, BAF"/>
    <property type="match status" value="1"/>
</dbReference>
<dbReference type="Pfam" id="PF02961">
    <property type="entry name" value="SAM_BAF"/>
    <property type="match status" value="1"/>
</dbReference>
<dbReference type="SUPFAM" id="SSF47798">
    <property type="entry name" value="Barrier-to-autointegration factor, BAF"/>
    <property type="match status" value="1"/>
</dbReference>
<proteinExistence type="predicted"/>
<organism evidence="1">
    <name type="scientific">Entomoneis paludosa</name>
    <dbReference type="NCBI Taxonomy" id="265537"/>
    <lineage>
        <taxon>Eukaryota</taxon>
        <taxon>Sar</taxon>
        <taxon>Stramenopiles</taxon>
        <taxon>Ochrophyta</taxon>
        <taxon>Bacillariophyta</taxon>
        <taxon>Bacillariophyceae</taxon>
        <taxon>Bacillariophycidae</taxon>
        <taxon>Entomoneidaceae</taxon>
        <taxon>Entomoneis</taxon>
    </lineage>
</organism>
<gene>
    <name evidence="1" type="ORF">APAL1065_LOCUS21216</name>
</gene>
<accession>A0A7S2YMA6</accession>
<protein>
    <submittedName>
        <fullName evidence="1">Uncharacterized protein</fullName>
    </submittedName>
</protein>